<dbReference type="GO" id="GO:0004825">
    <property type="term" value="F:methionine-tRNA ligase activity"/>
    <property type="evidence" value="ECO:0007669"/>
    <property type="project" value="UniProtKB-EC"/>
</dbReference>
<dbReference type="Gene3D" id="3.40.30.10">
    <property type="entry name" value="Glutaredoxin"/>
    <property type="match status" value="1"/>
</dbReference>
<evidence type="ECO:0000313" key="15">
    <source>
        <dbReference type="Proteomes" id="UP001143981"/>
    </source>
</evidence>
<evidence type="ECO:0000256" key="4">
    <source>
        <dbReference type="ARBA" id="ARBA00022490"/>
    </source>
</evidence>
<evidence type="ECO:0000313" key="14">
    <source>
        <dbReference type="EMBL" id="KAJ1732334.1"/>
    </source>
</evidence>
<protein>
    <recommendedName>
        <fullName evidence="3">methionine--tRNA ligase</fullName>
        <ecNumber evidence="3">6.1.1.10</ecNumber>
    </recommendedName>
    <alternativeName>
        <fullName evidence="10">Methionyl-tRNA synthetase</fullName>
    </alternativeName>
</protein>
<dbReference type="EC" id="6.1.1.10" evidence="3"/>
<dbReference type="PROSITE" id="PS00178">
    <property type="entry name" value="AA_TRNA_LIGASE_I"/>
    <property type="match status" value="1"/>
</dbReference>
<keyword evidence="4" id="KW-0963">Cytoplasm</keyword>
<dbReference type="InterPro" id="IPR014729">
    <property type="entry name" value="Rossmann-like_a/b/a_fold"/>
</dbReference>
<keyword evidence="7 12" id="KW-0067">ATP-binding</keyword>
<evidence type="ECO:0000256" key="5">
    <source>
        <dbReference type="ARBA" id="ARBA00022598"/>
    </source>
</evidence>
<dbReference type="GO" id="GO:0005524">
    <property type="term" value="F:ATP binding"/>
    <property type="evidence" value="ECO:0007669"/>
    <property type="project" value="UniProtKB-KW"/>
</dbReference>
<dbReference type="CDD" id="cd07957">
    <property type="entry name" value="Anticodon_Ia_Met"/>
    <property type="match status" value="1"/>
</dbReference>
<keyword evidence="5 12" id="KW-0436">Ligase</keyword>
<dbReference type="Gene3D" id="1.10.730.10">
    <property type="entry name" value="Isoleucyl-tRNA Synthetase, Domain 1"/>
    <property type="match status" value="1"/>
</dbReference>
<dbReference type="FunFam" id="2.20.28.20:FF:000001">
    <property type="entry name" value="Methionine--tRNA ligase"/>
    <property type="match status" value="1"/>
</dbReference>
<evidence type="ECO:0000256" key="2">
    <source>
        <dbReference type="ARBA" id="ARBA00005594"/>
    </source>
</evidence>
<organism evidence="14 15">
    <name type="scientific">Coemansia biformis</name>
    <dbReference type="NCBI Taxonomy" id="1286918"/>
    <lineage>
        <taxon>Eukaryota</taxon>
        <taxon>Fungi</taxon>
        <taxon>Fungi incertae sedis</taxon>
        <taxon>Zoopagomycota</taxon>
        <taxon>Kickxellomycotina</taxon>
        <taxon>Kickxellomycetes</taxon>
        <taxon>Kickxellales</taxon>
        <taxon>Kickxellaceae</taxon>
        <taxon>Coemansia</taxon>
    </lineage>
</organism>
<dbReference type="Gene3D" id="3.40.50.620">
    <property type="entry name" value="HUPs"/>
    <property type="match status" value="1"/>
</dbReference>
<dbReference type="InterPro" id="IPR033911">
    <property type="entry name" value="MetRS_core"/>
</dbReference>
<dbReference type="AlphaFoldDB" id="A0A9W8CXI6"/>
<dbReference type="SUPFAM" id="SSF47616">
    <property type="entry name" value="GST C-terminal domain-like"/>
    <property type="match status" value="1"/>
</dbReference>
<comment type="catalytic activity">
    <reaction evidence="11">
        <text>tRNA(Met) + L-methionine + ATP = L-methionyl-tRNA(Met) + AMP + diphosphate</text>
        <dbReference type="Rhea" id="RHEA:13481"/>
        <dbReference type="Rhea" id="RHEA-COMP:9667"/>
        <dbReference type="Rhea" id="RHEA-COMP:9698"/>
        <dbReference type="ChEBI" id="CHEBI:30616"/>
        <dbReference type="ChEBI" id="CHEBI:33019"/>
        <dbReference type="ChEBI" id="CHEBI:57844"/>
        <dbReference type="ChEBI" id="CHEBI:78442"/>
        <dbReference type="ChEBI" id="CHEBI:78530"/>
        <dbReference type="ChEBI" id="CHEBI:456215"/>
        <dbReference type="EC" id="6.1.1.10"/>
    </reaction>
</comment>
<dbReference type="Proteomes" id="UP001143981">
    <property type="component" value="Unassembled WGS sequence"/>
</dbReference>
<dbReference type="PANTHER" id="PTHR45765">
    <property type="entry name" value="METHIONINE--TRNA LIGASE"/>
    <property type="match status" value="1"/>
</dbReference>
<dbReference type="InterPro" id="IPR023458">
    <property type="entry name" value="Met-tRNA_ligase_1"/>
</dbReference>
<keyword evidence="8 12" id="KW-0648">Protein biosynthesis</keyword>
<dbReference type="NCBIfam" id="TIGR00398">
    <property type="entry name" value="metG"/>
    <property type="match status" value="1"/>
</dbReference>
<evidence type="ECO:0000256" key="11">
    <source>
        <dbReference type="ARBA" id="ARBA00047364"/>
    </source>
</evidence>
<sequence length="796" mass="87710">MSASPCSSISLVRNLAPPATNTAAAAGLLKVLVAAHATGTAVELADATADSRAGSKQPYWVVLGGTQTTLYDANAVVRYLYRTAELALDRRLAIEQLLEWEEMTLNALHGSADLEALLTAADVKADALSIDDAVGAVDVVLLGALHFAFVNAKPETLSRHPSLQAWFMRLGATTAVAAALTTYDANVTKVRVREEPSLENRHVNPAAEYVRNPSETVLPVPGEKNILITSALPYVNNVPHLGNIIGSTLSADAFARFSRLRGNNTLYICGTDEYGTATETKALEEGVSCQELCDKYAALHKEIYEWFGLSFDYFGRTTTEKQTQIVQSIFKSVDQNGFVLEQPTTQLFCEQCQRYLADRFVEGICPHCAYDDARGDQCDKCGKLLNAVDLVEPRCKLDGNRPVVRDSKHLFLDLEQLQPQCAEFVERSSRAGVWSANSTAITRSWLREGLRPRAITRDLKWGVPVPRDGYEDKVFYVWFDACIGYPSITANYTDEWERWWKNPRDVQLFQFMGKDNVPFHTVVFPCTQLATGEDWTLLHHISACEYLNYESGKFSKSRGVGVFGNNARHTGVPADIWRYYLLSSRPESSDTVFTWQGFASCNNAVLLETVGNFCNRVLKFLDDPKRYGGVLPAADPALVAPGADTEDRLLIDDVNALLARYIEQMDGVHIRAAIGTARDIAARGNQYLQRSRLDNALFSGSRAQCDTVLAVAANLIYLLSAVFSPFMPDTAAGICCQLNAPARMIPDAFELDLNPGHVLGRPSHLFSRIDDSKVDEWRAQFGGRQSEGPEAATTGV</sequence>
<dbReference type="Gene3D" id="1.20.1050.10">
    <property type="match status" value="1"/>
</dbReference>
<dbReference type="InterPro" id="IPR014758">
    <property type="entry name" value="Met-tRNA_synth"/>
</dbReference>
<reference evidence="14" key="1">
    <citation type="submission" date="2022-07" db="EMBL/GenBank/DDBJ databases">
        <title>Phylogenomic reconstructions and comparative analyses of Kickxellomycotina fungi.</title>
        <authorList>
            <person name="Reynolds N.K."/>
            <person name="Stajich J.E."/>
            <person name="Barry K."/>
            <person name="Grigoriev I.V."/>
            <person name="Crous P."/>
            <person name="Smith M.E."/>
        </authorList>
    </citation>
    <scope>NUCLEOTIDE SEQUENCE</scope>
    <source>
        <strain evidence="14">BCRC 34381</strain>
    </source>
</reference>
<dbReference type="InterPro" id="IPR010987">
    <property type="entry name" value="Glutathione-S-Trfase_C-like"/>
</dbReference>
<dbReference type="InterPro" id="IPR036282">
    <property type="entry name" value="Glutathione-S-Trfase_C_sf"/>
</dbReference>
<keyword evidence="9 12" id="KW-0030">Aminoacyl-tRNA synthetase</keyword>
<evidence type="ECO:0000256" key="1">
    <source>
        <dbReference type="ARBA" id="ARBA00004496"/>
    </source>
</evidence>
<comment type="similarity">
    <text evidence="2 12">Belongs to the class-I aminoacyl-tRNA synthetase family.</text>
</comment>
<comment type="subcellular location">
    <subcellularLocation>
        <location evidence="1">Cytoplasm</location>
    </subcellularLocation>
</comment>
<dbReference type="CDD" id="cd00814">
    <property type="entry name" value="MetRS_core"/>
    <property type="match status" value="1"/>
</dbReference>
<evidence type="ECO:0000256" key="9">
    <source>
        <dbReference type="ARBA" id="ARBA00023146"/>
    </source>
</evidence>
<evidence type="ECO:0000256" key="12">
    <source>
        <dbReference type="RuleBase" id="RU363039"/>
    </source>
</evidence>
<comment type="caution">
    <text evidence="14">The sequence shown here is derived from an EMBL/GenBank/DDBJ whole genome shotgun (WGS) entry which is preliminary data.</text>
</comment>
<dbReference type="InterPro" id="IPR015413">
    <property type="entry name" value="Methionyl/Leucyl_tRNA_Synth"/>
</dbReference>
<dbReference type="InterPro" id="IPR029038">
    <property type="entry name" value="MetRS_Zn"/>
</dbReference>
<dbReference type="Pfam" id="PF09334">
    <property type="entry name" value="tRNA-synt_1g"/>
    <property type="match status" value="1"/>
</dbReference>
<accession>A0A9W8CXI6</accession>
<evidence type="ECO:0000256" key="10">
    <source>
        <dbReference type="ARBA" id="ARBA00030904"/>
    </source>
</evidence>
<dbReference type="Pfam" id="PF19303">
    <property type="entry name" value="Anticodon_3"/>
    <property type="match status" value="1"/>
</dbReference>
<evidence type="ECO:0000256" key="8">
    <source>
        <dbReference type="ARBA" id="ARBA00022917"/>
    </source>
</evidence>
<keyword evidence="15" id="KW-1185">Reference proteome</keyword>
<dbReference type="Gene3D" id="2.20.28.20">
    <property type="entry name" value="Methionyl-tRNA synthetase, Zn-domain"/>
    <property type="match status" value="1"/>
</dbReference>
<dbReference type="EMBL" id="JANBOI010000236">
    <property type="protein sequence ID" value="KAJ1732334.1"/>
    <property type="molecule type" value="Genomic_DNA"/>
</dbReference>
<feature type="domain" description="GST C-terminal" evidence="13">
    <location>
        <begin position="52"/>
        <end position="190"/>
    </location>
</feature>
<proteinExistence type="inferred from homology"/>
<dbReference type="InterPro" id="IPR009080">
    <property type="entry name" value="tRNAsynth_Ia_anticodon-bd"/>
</dbReference>
<dbReference type="SUPFAM" id="SSF57770">
    <property type="entry name" value="Methionyl-tRNA synthetase (MetRS), Zn-domain"/>
    <property type="match status" value="1"/>
</dbReference>
<dbReference type="GO" id="GO:0017101">
    <property type="term" value="C:aminoacyl-tRNA synthetase multienzyme complex"/>
    <property type="evidence" value="ECO:0007669"/>
    <property type="project" value="TreeGrafter"/>
</dbReference>
<dbReference type="GO" id="GO:0005829">
    <property type="term" value="C:cytosol"/>
    <property type="evidence" value="ECO:0007669"/>
    <property type="project" value="TreeGrafter"/>
</dbReference>
<dbReference type="SUPFAM" id="SSF52374">
    <property type="entry name" value="Nucleotidylyl transferase"/>
    <property type="match status" value="1"/>
</dbReference>
<evidence type="ECO:0000256" key="3">
    <source>
        <dbReference type="ARBA" id="ARBA00012838"/>
    </source>
</evidence>
<evidence type="ECO:0000256" key="7">
    <source>
        <dbReference type="ARBA" id="ARBA00022840"/>
    </source>
</evidence>
<dbReference type="SUPFAM" id="SSF47323">
    <property type="entry name" value="Anticodon-binding domain of a subclass of class I aminoacyl-tRNA synthetases"/>
    <property type="match status" value="1"/>
</dbReference>
<dbReference type="PROSITE" id="PS50405">
    <property type="entry name" value="GST_CTER"/>
    <property type="match status" value="1"/>
</dbReference>
<name>A0A9W8CXI6_9FUNG</name>
<dbReference type="GO" id="GO:0006431">
    <property type="term" value="P:methionyl-tRNA aminoacylation"/>
    <property type="evidence" value="ECO:0007669"/>
    <property type="project" value="InterPro"/>
</dbReference>
<dbReference type="PANTHER" id="PTHR45765:SF1">
    <property type="entry name" value="METHIONINE--TRNA LIGASE, CYTOPLASMIC"/>
    <property type="match status" value="1"/>
</dbReference>
<evidence type="ECO:0000259" key="13">
    <source>
        <dbReference type="PROSITE" id="PS50405"/>
    </source>
</evidence>
<dbReference type="OrthoDB" id="5844513at2759"/>
<dbReference type="PRINTS" id="PR01041">
    <property type="entry name" value="TRNASYNTHMET"/>
</dbReference>
<dbReference type="InterPro" id="IPR001412">
    <property type="entry name" value="aa-tRNA-synth_I_CS"/>
</dbReference>
<gene>
    <name evidence="14" type="primary">MES1</name>
    <name evidence="14" type="ORF">LPJ61_002095</name>
</gene>
<dbReference type="InterPro" id="IPR041872">
    <property type="entry name" value="Anticodon_Met"/>
</dbReference>
<evidence type="ECO:0000256" key="6">
    <source>
        <dbReference type="ARBA" id="ARBA00022741"/>
    </source>
</evidence>
<keyword evidence="6 12" id="KW-0547">Nucleotide-binding</keyword>